<dbReference type="EMBL" id="GBXM01094561">
    <property type="protein sequence ID" value="JAH14016.1"/>
    <property type="molecule type" value="Transcribed_RNA"/>
</dbReference>
<name>A0A0E9QAW1_ANGAN</name>
<organism evidence="2">
    <name type="scientific">Anguilla anguilla</name>
    <name type="common">European freshwater eel</name>
    <name type="synonym">Muraena anguilla</name>
    <dbReference type="NCBI Taxonomy" id="7936"/>
    <lineage>
        <taxon>Eukaryota</taxon>
        <taxon>Metazoa</taxon>
        <taxon>Chordata</taxon>
        <taxon>Craniata</taxon>
        <taxon>Vertebrata</taxon>
        <taxon>Euteleostomi</taxon>
        <taxon>Actinopterygii</taxon>
        <taxon>Neopterygii</taxon>
        <taxon>Teleostei</taxon>
        <taxon>Anguilliformes</taxon>
        <taxon>Anguillidae</taxon>
        <taxon>Anguilla</taxon>
    </lineage>
</organism>
<feature type="region of interest" description="Disordered" evidence="1">
    <location>
        <begin position="1"/>
        <end position="21"/>
    </location>
</feature>
<dbReference type="AlphaFoldDB" id="A0A0E9QAW1"/>
<sequence length="21" mass="2472">MHLQRRTQGHLALPQELSIRS</sequence>
<evidence type="ECO:0000256" key="1">
    <source>
        <dbReference type="SAM" id="MobiDB-lite"/>
    </source>
</evidence>
<reference evidence="2" key="2">
    <citation type="journal article" date="2015" name="Fish Shellfish Immunol.">
        <title>Early steps in the European eel (Anguilla anguilla)-Vibrio vulnificus interaction in the gills: Role of the RtxA13 toxin.</title>
        <authorList>
            <person name="Callol A."/>
            <person name="Pajuelo D."/>
            <person name="Ebbesson L."/>
            <person name="Teles M."/>
            <person name="MacKenzie S."/>
            <person name="Amaro C."/>
        </authorList>
    </citation>
    <scope>NUCLEOTIDE SEQUENCE</scope>
</reference>
<accession>A0A0E9QAW1</accession>
<protein>
    <submittedName>
        <fullName evidence="2">Uncharacterized protein</fullName>
    </submittedName>
</protein>
<reference evidence="2" key="1">
    <citation type="submission" date="2014-11" db="EMBL/GenBank/DDBJ databases">
        <authorList>
            <person name="Amaro Gonzalez C."/>
        </authorList>
    </citation>
    <scope>NUCLEOTIDE SEQUENCE</scope>
</reference>
<proteinExistence type="predicted"/>
<evidence type="ECO:0000313" key="2">
    <source>
        <dbReference type="EMBL" id="JAH14016.1"/>
    </source>
</evidence>